<evidence type="ECO:0000313" key="9">
    <source>
        <dbReference type="Proteomes" id="UP000432015"/>
    </source>
</evidence>
<dbReference type="Gene3D" id="6.10.250.690">
    <property type="match status" value="1"/>
</dbReference>
<dbReference type="Gene3D" id="1.10.10.10">
    <property type="entry name" value="Winged helix-like DNA-binding domain superfamily/Winged helix DNA-binding domain"/>
    <property type="match status" value="1"/>
</dbReference>
<dbReference type="PANTHER" id="PTHR48111">
    <property type="entry name" value="REGULATOR OF RPOS"/>
    <property type="match status" value="1"/>
</dbReference>
<dbReference type="SMART" id="SM00448">
    <property type="entry name" value="REC"/>
    <property type="match status" value="1"/>
</dbReference>
<evidence type="ECO:0000259" key="7">
    <source>
        <dbReference type="PROSITE" id="PS51755"/>
    </source>
</evidence>
<sequence length="228" mass="25177">MSPGDLLIVEDDPEIGSDLVEILTEQGYAATWSRAGRPAARAVLHSPPQIVVVDLGLPDMDGVTLCRWLRDSVPEVAILVLTARTREPEVVMALDAGADDYVTKPFRLGELLARLRALRRRGHPRPGIGLVSVGDLRLHVAARRAFVGGAEMALRPREFDLLFALVARAGRDVSREELMREVWGANWFGATKTLDVHVCALRRRLSAHGHDPGRISTVRGHGYRYEII</sequence>
<dbReference type="InterPro" id="IPR001867">
    <property type="entry name" value="OmpR/PhoB-type_DNA-bd"/>
</dbReference>
<evidence type="ECO:0000256" key="5">
    <source>
        <dbReference type="PROSITE-ProRule" id="PRU01091"/>
    </source>
</evidence>
<keyword evidence="9" id="KW-1185">Reference proteome</keyword>
<evidence type="ECO:0000313" key="8">
    <source>
        <dbReference type="EMBL" id="MUN38475.1"/>
    </source>
</evidence>
<dbReference type="GO" id="GO:0032993">
    <property type="term" value="C:protein-DNA complex"/>
    <property type="evidence" value="ECO:0007669"/>
    <property type="project" value="TreeGrafter"/>
</dbReference>
<dbReference type="PROSITE" id="PS51755">
    <property type="entry name" value="OMPR_PHOB"/>
    <property type="match status" value="1"/>
</dbReference>
<keyword evidence="2" id="KW-0902">Two-component regulatory system</keyword>
<dbReference type="InterPro" id="IPR039420">
    <property type="entry name" value="WalR-like"/>
</dbReference>
<dbReference type="GO" id="GO:0006355">
    <property type="term" value="P:regulation of DNA-templated transcription"/>
    <property type="evidence" value="ECO:0007669"/>
    <property type="project" value="InterPro"/>
</dbReference>
<accession>A0A7K1L2I4</accession>
<name>A0A7K1L2I4_9ACTN</name>
<dbReference type="CDD" id="cd17574">
    <property type="entry name" value="REC_OmpR"/>
    <property type="match status" value="1"/>
</dbReference>
<dbReference type="CDD" id="cd00383">
    <property type="entry name" value="trans_reg_C"/>
    <property type="match status" value="1"/>
</dbReference>
<dbReference type="SUPFAM" id="SSF52172">
    <property type="entry name" value="CheY-like"/>
    <property type="match status" value="1"/>
</dbReference>
<dbReference type="InterPro" id="IPR036388">
    <property type="entry name" value="WH-like_DNA-bd_sf"/>
</dbReference>
<keyword evidence="1 4" id="KW-0597">Phosphoprotein</keyword>
<dbReference type="RefSeq" id="WP_214617088.1">
    <property type="nucleotide sequence ID" value="NZ_WOFH01000006.1"/>
</dbReference>
<dbReference type="Proteomes" id="UP000432015">
    <property type="component" value="Unassembled WGS sequence"/>
</dbReference>
<dbReference type="PANTHER" id="PTHR48111:SF40">
    <property type="entry name" value="PHOSPHATE REGULON TRANSCRIPTIONAL REGULATORY PROTEIN PHOB"/>
    <property type="match status" value="1"/>
</dbReference>
<reference evidence="8 9" key="1">
    <citation type="submission" date="2019-11" db="EMBL/GenBank/DDBJ databases">
        <authorList>
            <person name="Cao P."/>
        </authorList>
    </citation>
    <scope>NUCLEOTIDE SEQUENCE [LARGE SCALE GENOMIC DNA]</scope>
    <source>
        <strain evidence="8 9">NEAU-AAG5</strain>
    </source>
</reference>
<feature type="DNA-binding region" description="OmpR/PhoB-type" evidence="5">
    <location>
        <begin position="128"/>
        <end position="227"/>
    </location>
</feature>
<dbReference type="InterPro" id="IPR001789">
    <property type="entry name" value="Sig_transdc_resp-reg_receiver"/>
</dbReference>
<dbReference type="Pfam" id="PF00486">
    <property type="entry name" value="Trans_reg_C"/>
    <property type="match status" value="1"/>
</dbReference>
<dbReference type="EMBL" id="WOFH01000006">
    <property type="protein sequence ID" value="MUN38475.1"/>
    <property type="molecule type" value="Genomic_DNA"/>
</dbReference>
<dbReference type="Gene3D" id="3.40.50.2300">
    <property type="match status" value="1"/>
</dbReference>
<comment type="caution">
    <text evidence="8">The sequence shown here is derived from an EMBL/GenBank/DDBJ whole genome shotgun (WGS) entry which is preliminary data.</text>
</comment>
<organism evidence="8 9">
    <name type="scientific">Actinomadura litoris</name>
    <dbReference type="NCBI Taxonomy" id="2678616"/>
    <lineage>
        <taxon>Bacteria</taxon>
        <taxon>Bacillati</taxon>
        <taxon>Actinomycetota</taxon>
        <taxon>Actinomycetes</taxon>
        <taxon>Streptosporangiales</taxon>
        <taxon>Thermomonosporaceae</taxon>
        <taxon>Actinomadura</taxon>
    </lineage>
</organism>
<dbReference type="Pfam" id="PF00072">
    <property type="entry name" value="Response_reg"/>
    <property type="match status" value="1"/>
</dbReference>
<feature type="domain" description="Response regulatory" evidence="6">
    <location>
        <begin position="5"/>
        <end position="119"/>
    </location>
</feature>
<evidence type="ECO:0000256" key="2">
    <source>
        <dbReference type="ARBA" id="ARBA00023012"/>
    </source>
</evidence>
<protein>
    <submittedName>
        <fullName evidence="8">Response regulator</fullName>
    </submittedName>
</protein>
<dbReference type="PROSITE" id="PS50110">
    <property type="entry name" value="RESPONSE_REGULATORY"/>
    <property type="match status" value="1"/>
</dbReference>
<evidence type="ECO:0000256" key="1">
    <source>
        <dbReference type="ARBA" id="ARBA00022553"/>
    </source>
</evidence>
<dbReference type="GO" id="GO:0005829">
    <property type="term" value="C:cytosol"/>
    <property type="evidence" value="ECO:0007669"/>
    <property type="project" value="TreeGrafter"/>
</dbReference>
<dbReference type="InterPro" id="IPR011006">
    <property type="entry name" value="CheY-like_superfamily"/>
</dbReference>
<proteinExistence type="predicted"/>
<gene>
    <name evidence="8" type="ORF">GNZ18_17945</name>
</gene>
<feature type="modified residue" description="4-aspartylphosphate" evidence="4">
    <location>
        <position position="54"/>
    </location>
</feature>
<dbReference type="AlphaFoldDB" id="A0A7K1L2I4"/>
<keyword evidence="3 5" id="KW-0238">DNA-binding</keyword>
<dbReference type="GO" id="GO:0000156">
    <property type="term" value="F:phosphorelay response regulator activity"/>
    <property type="evidence" value="ECO:0007669"/>
    <property type="project" value="TreeGrafter"/>
</dbReference>
<evidence type="ECO:0000259" key="6">
    <source>
        <dbReference type="PROSITE" id="PS50110"/>
    </source>
</evidence>
<dbReference type="SMART" id="SM00862">
    <property type="entry name" value="Trans_reg_C"/>
    <property type="match status" value="1"/>
</dbReference>
<dbReference type="GO" id="GO:0000976">
    <property type="term" value="F:transcription cis-regulatory region binding"/>
    <property type="evidence" value="ECO:0007669"/>
    <property type="project" value="TreeGrafter"/>
</dbReference>
<evidence type="ECO:0000256" key="4">
    <source>
        <dbReference type="PROSITE-ProRule" id="PRU00169"/>
    </source>
</evidence>
<evidence type="ECO:0000256" key="3">
    <source>
        <dbReference type="ARBA" id="ARBA00023125"/>
    </source>
</evidence>
<feature type="domain" description="OmpR/PhoB-type" evidence="7">
    <location>
        <begin position="128"/>
        <end position="227"/>
    </location>
</feature>